<gene>
    <name evidence="1" type="ORF">PAECIP111893_04696</name>
</gene>
<sequence>MDRRDAFIDALATVADAASATGVRWLVGGSAGLQLRGLQLDQPPRDLDIYADDGDAVKLDSALRRYASDMQQESFSPIYRSLLSHYNIEGVQVELVGGFIISSGDDRYEVEVSEVLAPLELEAVCNERKIGIVPLAHEMWFNYLRRRQDRVALIAETVRAEKERHLEGFQVIEGRNRLSKASVKQVHELIDARETRELE</sequence>
<reference evidence="1" key="1">
    <citation type="submission" date="2022-01" db="EMBL/GenBank/DDBJ databases">
        <authorList>
            <person name="Criscuolo A."/>
        </authorList>
    </citation>
    <scope>NUCLEOTIDE SEQUENCE</scope>
    <source>
        <strain evidence="1">CIP111893</strain>
    </source>
</reference>
<dbReference type="Gene3D" id="3.30.460.40">
    <property type="match status" value="1"/>
</dbReference>
<proteinExistence type="predicted"/>
<evidence type="ECO:0008006" key="3">
    <source>
        <dbReference type="Google" id="ProtNLM"/>
    </source>
</evidence>
<comment type="caution">
    <text evidence="1">The sequence shown here is derived from an EMBL/GenBank/DDBJ whole genome shotgun (WGS) entry which is preliminary data.</text>
</comment>
<dbReference type="EMBL" id="CAKMMF010000035">
    <property type="protein sequence ID" value="CAH1221286.1"/>
    <property type="molecule type" value="Genomic_DNA"/>
</dbReference>
<evidence type="ECO:0000313" key="1">
    <source>
        <dbReference type="EMBL" id="CAH1221286.1"/>
    </source>
</evidence>
<dbReference type="Proteomes" id="UP000838686">
    <property type="component" value="Unassembled WGS sequence"/>
</dbReference>
<dbReference type="InterPro" id="IPR043519">
    <property type="entry name" value="NT_sf"/>
</dbReference>
<accession>A0ABN8H288</accession>
<name>A0ABN8H288_9BACL</name>
<organism evidence="1 2">
    <name type="scientific">Paenibacillus plantiphilus</name>
    <dbReference type="NCBI Taxonomy" id="2905650"/>
    <lineage>
        <taxon>Bacteria</taxon>
        <taxon>Bacillati</taxon>
        <taxon>Bacillota</taxon>
        <taxon>Bacilli</taxon>
        <taxon>Bacillales</taxon>
        <taxon>Paenibacillaceae</taxon>
        <taxon>Paenibacillus</taxon>
    </lineage>
</organism>
<evidence type="ECO:0000313" key="2">
    <source>
        <dbReference type="Proteomes" id="UP000838686"/>
    </source>
</evidence>
<dbReference type="RefSeq" id="WP_236345281.1">
    <property type="nucleotide sequence ID" value="NZ_CAKMMF010000035.1"/>
</dbReference>
<protein>
    <recommendedName>
        <fullName evidence="3">Nucleotidyl transferase AbiEii toxin, Type IV TA system</fullName>
    </recommendedName>
</protein>
<dbReference type="SUPFAM" id="SSF81301">
    <property type="entry name" value="Nucleotidyltransferase"/>
    <property type="match status" value="1"/>
</dbReference>
<keyword evidence="2" id="KW-1185">Reference proteome</keyword>